<gene>
    <name evidence="8" type="ORF">Cvel_27419</name>
</gene>
<proteinExistence type="inferred from homology"/>
<evidence type="ECO:0000256" key="6">
    <source>
        <dbReference type="SAM" id="MobiDB-lite"/>
    </source>
</evidence>
<dbReference type="GO" id="GO:0000724">
    <property type="term" value="P:double-strand break repair via homologous recombination"/>
    <property type="evidence" value="ECO:0007669"/>
    <property type="project" value="TreeGrafter"/>
</dbReference>
<dbReference type="EC" id="5.6.2.4" evidence="5"/>
<feature type="compositionally biased region" description="Low complexity" evidence="6">
    <location>
        <begin position="243"/>
        <end position="268"/>
    </location>
</feature>
<feature type="domain" description="Helicase ATP-binding" evidence="7">
    <location>
        <begin position="1"/>
        <end position="124"/>
    </location>
</feature>
<dbReference type="SUPFAM" id="SSF52540">
    <property type="entry name" value="P-loop containing nucleoside triphosphate hydrolases"/>
    <property type="match status" value="1"/>
</dbReference>
<evidence type="ECO:0000256" key="1">
    <source>
        <dbReference type="ARBA" id="ARBA00005446"/>
    </source>
</evidence>
<name>A0A0G4HGR1_9ALVE</name>
<feature type="compositionally biased region" description="Basic and acidic residues" evidence="6">
    <location>
        <begin position="275"/>
        <end position="291"/>
    </location>
</feature>
<dbReference type="GO" id="GO:0005737">
    <property type="term" value="C:cytoplasm"/>
    <property type="evidence" value="ECO:0007669"/>
    <property type="project" value="TreeGrafter"/>
</dbReference>
<dbReference type="PANTHER" id="PTHR13710:SF105">
    <property type="entry name" value="ATP-DEPENDENT DNA HELICASE Q1"/>
    <property type="match status" value="1"/>
</dbReference>
<dbReference type="InterPro" id="IPR014001">
    <property type="entry name" value="Helicase_ATP-bd"/>
</dbReference>
<feature type="region of interest" description="Disordered" evidence="6">
    <location>
        <begin position="452"/>
        <end position="471"/>
    </location>
</feature>
<dbReference type="PROSITE" id="PS51192">
    <property type="entry name" value="HELICASE_ATP_BIND_1"/>
    <property type="match status" value="1"/>
</dbReference>
<reference evidence="8" key="1">
    <citation type="submission" date="2014-11" db="EMBL/GenBank/DDBJ databases">
        <authorList>
            <person name="Otto D Thomas"/>
            <person name="Naeem Raeece"/>
        </authorList>
    </citation>
    <scope>NUCLEOTIDE SEQUENCE</scope>
</reference>
<dbReference type="GO" id="GO:0005694">
    <property type="term" value="C:chromosome"/>
    <property type="evidence" value="ECO:0007669"/>
    <property type="project" value="TreeGrafter"/>
</dbReference>
<comment type="catalytic activity">
    <reaction evidence="4">
        <text>Couples ATP hydrolysis with the unwinding of duplex DNA by translocating in the 3'-5' direction.</text>
        <dbReference type="EC" id="5.6.2.4"/>
    </reaction>
</comment>
<feature type="compositionally biased region" description="Basic and acidic residues" evidence="6">
    <location>
        <begin position="216"/>
        <end position="227"/>
    </location>
</feature>
<dbReference type="EMBL" id="CDMZ01002648">
    <property type="protein sequence ID" value="CEM43275.1"/>
    <property type="molecule type" value="Genomic_DNA"/>
</dbReference>
<dbReference type="GO" id="GO:0016592">
    <property type="term" value="C:mediator complex"/>
    <property type="evidence" value="ECO:0007669"/>
    <property type="project" value="TreeGrafter"/>
</dbReference>
<organism evidence="8">
    <name type="scientific">Chromera velia CCMP2878</name>
    <dbReference type="NCBI Taxonomy" id="1169474"/>
    <lineage>
        <taxon>Eukaryota</taxon>
        <taxon>Sar</taxon>
        <taxon>Alveolata</taxon>
        <taxon>Colpodellida</taxon>
        <taxon>Chromeraceae</taxon>
        <taxon>Chromera</taxon>
    </lineage>
</organism>
<evidence type="ECO:0000256" key="4">
    <source>
        <dbReference type="ARBA" id="ARBA00034617"/>
    </source>
</evidence>
<dbReference type="Gene3D" id="3.40.50.300">
    <property type="entry name" value="P-loop containing nucleotide triphosphate hydrolases"/>
    <property type="match status" value="2"/>
</dbReference>
<dbReference type="PANTHER" id="PTHR13710">
    <property type="entry name" value="DNA HELICASE RECQ FAMILY MEMBER"/>
    <property type="match status" value="1"/>
</dbReference>
<feature type="compositionally biased region" description="Low complexity" evidence="6">
    <location>
        <begin position="382"/>
        <end position="414"/>
    </location>
</feature>
<comment type="similarity">
    <text evidence="1">Belongs to the helicase family. RecQ subfamily.</text>
</comment>
<evidence type="ECO:0000259" key="7">
    <source>
        <dbReference type="PROSITE" id="PS51192"/>
    </source>
</evidence>
<sequence>MALGISAASFCSDTSDDEKKMILDSLKEENPQLRLFFTTPENVVKNKDLSTALSKLDSNKRICLIAVDEAHCVRQWREDFRPDYLALHKLRQLCSNAPMSALTASVAVDVCKLLNIGEDALKIWVPVRRPNLFIEIRKKVCGTATIAEMASLILAEEKAALGDKRSGIVYYRTKEKCNEVAKQFCKWGILGRRYHSDCSTAEKTEFVKQEGAGPPELEKECGSEESRVTGGRGGGDNKDGDASRPATGGAGSSSSGAPPPAAFSLPSSIVSSGNVHEHRGSGASGRERDLGRGGSGVSGGRGNLGDGDASRPATGGAGSSSLGGPPQAAPSLASSLLPASRASQAERLPRSGPQGTQGGIRRGGSGVSGGRGRGNLGDSDASRPATGSAGSSSSGGPPQAAPSLPSSIASSGGADAHARKRPRQECADEDREYQDLKAVYRAIGGRLEGILEEADSSSDSSSEEIECNLDF</sequence>
<protein>
    <recommendedName>
        <fullName evidence="5">DNA 3'-5' helicase</fullName>
        <ecNumber evidence="5">5.6.2.4</ecNumber>
    </recommendedName>
</protein>
<dbReference type="InterPro" id="IPR027417">
    <property type="entry name" value="P-loop_NTPase"/>
</dbReference>
<evidence type="ECO:0000313" key="8">
    <source>
        <dbReference type="EMBL" id="CEM43275.1"/>
    </source>
</evidence>
<dbReference type="GO" id="GO:0043138">
    <property type="term" value="F:3'-5' DNA helicase activity"/>
    <property type="evidence" value="ECO:0007669"/>
    <property type="project" value="UniProtKB-EC"/>
</dbReference>
<evidence type="ECO:0000256" key="2">
    <source>
        <dbReference type="ARBA" id="ARBA00023125"/>
    </source>
</evidence>
<accession>A0A0G4HGR1</accession>
<dbReference type="GO" id="GO:0009378">
    <property type="term" value="F:four-way junction helicase activity"/>
    <property type="evidence" value="ECO:0007669"/>
    <property type="project" value="TreeGrafter"/>
</dbReference>
<feature type="compositionally biased region" description="Gly residues" evidence="6">
    <location>
        <begin position="292"/>
        <end position="305"/>
    </location>
</feature>
<dbReference type="AlphaFoldDB" id="A0A0G4HGR1"/>
<evidence type="ECO:0000256" key="3">
    <source>
        <dbReference type="ARBA" id="ARBA00023235"/>
    </source>
</evidence>
<keyword evidence="3" id="KW-0413">Isomerase</keyword>
<keyword evidence="2" id="KW-0238">DNA-binding</keyword>
<feature type="region of interest" description="Disordered" evidence="6">
    <location>
        <begin position="205"/>
        <end position="433"/>
    </location>
</feature>
<evidence type="ECO:0000256" key="5">
    <source>
        <dbReference type="ARBA" id="ARBA00034808"/>
    </source>
</evidence>
<feature type="compositionally biased region" description="Low complexity" evidence="6">
    <location>
        <begin position="319"/>
        <end position="345"/>
    </location>
</feature>
<dbReference type="GO" id="GO:0003677">
    <property type="term" value="F:DNA binding"/>
    <property type="evidence" value="ECO:0007669"/>
    <property type="project" value="UniProtKB-KW"/>
</dbReference>
<feature type="compositionally biased region" description="Gly residues" evidence="6">
    <location>
        <begin position="355"/>
        <end position="375"/>
    </location>
</feature>
<dbReference type="VEuPathDB" id="CryptoDB:Cvel_27419"/>